<dbReference type="Proteomes" id="UP000033497">
    <property type="component" value="Unassembled WGS sequence"/>
</dbReference>
<comment type="caution">
    <text evidence="2">The sequence shown here is derived from an EMBL/GenBank/DDBJ whole genome shotgun (WGS) entry which is preliminary data.</text>
</comment>
<feature type="signal peptide" evidence="1">
    <location>
        <begin position="1"/>
        <end position="29"/>
    </location>
</feature>
<gene>
    <name evidence="2" type="ORF">MB09_08415</name>
</gene>
<feature type="chain" id="PRO_5046972884" description="Lipoprotein" evidence="1">
    <location>
        <begin position="30"/>
        <end position="174"/>
    </location>
</feature>
<keyword evidence="3" id="KW-1185">Reference proteome</keyword>
<name>A0ABR5DIV3_9FLAO</name>
<evidence type="ECO:0000256" key="1">
    <source>
        <dbReference type="SAM" id="SignalP"/>
    </source>
</evidence>
<accession>A0ABR5DIV3</accession>
<proteinExistence type="predicted"/>
<sequence>MMKNIKYIAILLTVPLLLFGFSNCGGAKADGLKTSFEQNPPFKISDAYYQNWVAGVKEGGSGTNVHIIFSEIQPDVVIQNIYFRNHILEAKGNINEPKQFVGYLKKESQRDVIMDADPMKEVQNTPSKAFPFQLENNQAVLEYWFEGKKHYFKISNLSEKEMIPYPQANPNQHE</sequence>
<dbReference type="EMBL" id="JSVU01000004">
    <property type="protein sequence ID" value="KJJ38697.1"/>
    <property type="molecule type" value="Genomic_DNA"/>
</dbReference>
<organism evidence="2 3">
    <name type="scientific">Aequorivita vladivostokensis</name>
    <dbReference type="NCBI Taxonomy" id="171194"/>
    <lineage>
        <taxon>Bacteria</taxon>
        <taxon>Pseudomonadati</taxon>
        <taxon>Bacteroidota</taxon>
        <taxon>Flavobacteriia</taxon>
        <taxon>Flavobacteriales</taxon>
        <taxon>Flavobacteriaceae</taxon>
        <taxon>Aequorivita</taxon>
    </lineage>
</organism>
<keyword evidence="1" id="KW-0732">Signal</keyword>
<reference evidence="2 3" key="1">
    <citation type="submission" date="2014-10" db="EMBL/GenBank/DDBJ databases">
        <title>Genome sequencing of Vitellibacter vladivostokensis KMM 3516.</title>
        <authorList>
            <person name="Thevarajoo S."/>
            <person name="Selvaratnam C."/>
            <person name="Goh K.M."/>
            <person name="Chong C.S."/>
        </authorList>
    </citation>
    <scope>NUCLEOTIDE SEQUENCE [LARGE SCALE GENOMIC DNA]</scope>
    <source>
        <strain evidence="2 3">KMM 3516</strain>
    </source>
</reference>
<dbReference type="RefSeq" id="WP_045080445.1">
    <property type="nucleotide sequence ID" value="NZ_JSVU01000004.1"/>
</dbReference>
<protein>
    <recommendedName>
        <fullName evidence="4">Lipoprotein</fullName>
    </recommendedName>
</protein>
<evidence type="ECO:0008006" key="4">
    <source>
        <dbReference type="Google" id="ProtNLM"/>
    </source>
</evidence>
<evidence type="ECO:0000313" key="3">
    <source>
        <dbReference type="Proteomes" id="UP000033497"/>
    </source>
</evidence>
<evidence type="ECO:0000313" key="2">
    <source>
        <dbReference type="EMBL" id="KJJ38697.1"/>
    </source>
</evidence>